<evidence type="ECO:0000256" key="4">
    <source>
        <dbReference type="RuleBase" id="RU367022"/>
    </source>
</evidence>
<dbReference type="PANTHER" id="PTHR12483">
    <property type="entry name" value="SOLUTE CARRIER FAMILY 31 COPPER TRANSPORTERS"/>
    <property type="match status" value="1"/>
</dbReference>
<comment type="similarity">
    <text evidence="4">Belongs to the copper transporter (Ctr) (TC 1.A.56) family. SLC31A subfamily.</text>
</comment>
<evidence type="ECO:0000256" key="2">
    <source>
        <dbReference type="ARBA" id="ARBA00022989"/>
    </source>
</evidence>
<proteinExistence type="inferred from homology"/>
<comment type="subcellular location">
    <subcellularLocation>
        <location evidence="4">Membrane</location>
        <topology evidence="4">Multi-pass membrane protein</topology>
    </subcellularLocation>
</comment>
<keyword evidence="2 4" id="KW-1133">Transmembrane helix</keyword>
<organism evidence="5 6">
    <name type="scientific">Plectus sambesii</name>
    <dbReference type="NCBI Taxonomy" id="2011161"/>
    <lineage>
        <taxon>Eukaryota</taxon>
        <taxon>Metazoa</taxon>
        <taxon>Ecdysozoa</taxon>
        <taxon>Nematoda</taxon>
        <taxon>Chromadorea</taxon>
        <taxon>Plectida</taxon>
        <taxon>Plectina</taxon>
        <taxon>Plectoidea</taxon>
        <taxon>Plectidae</taxon>
        <taxon>Plectus</taxon>
    </lineage>
</organism>
<dbReference type="InterPro" id="IPR007274">
    <property type="entry name" value="Cop_transporter"/>
</dbReference>
<dbReference type="Pfam" id="PF04145">
    <property type="entry name" value="Ctr"/>
    <property type="match status" value="1"/>
</dbReference>
<keyword evidence="4" id="KW-0813">Transport</keyword>
<name>A0A914WWN2_9BILA</name>
<keyword evidence="1 4" id="KW-0812">Transmembrane</keyword>
<keyword evidence="4" id="KW-0406">Ion transport</keyword>
<accession>A0A914WWN2</accession>
<dbReference type="WBParaSite" id="PSAMB.scaffold538size47747.g6911.t1">
    <property type="protein sequence ID" value="PSAMB.scaffold538size47747.g6911.t1"/>
    <property type="gene ID" value="PSAMB.scaffold538size47747.g6911"/>
</dbReference>
<dbReference type="AlphaFoldDB" id="A0A914WWN2"/>
<dbReference type="PANTHER" id="PTHR12483:SF115">
    <property type="entry name" value="COPPER TRANSPORT PROTEIN"/>
    <property type="match status" value="1"/>
</dbReference>
<keyword evidence="4" id="KW-0186">Copper</keyword>
<feature type="transmembrane region" description="Helical" evidence="4">
    <location>
        <begin position="109"/>
        <end position="129"/>
    </location>
</feature>
<evidence type="ECO:0000256" key="3">
    <source>
        <dbReference type="ARBA" id="ARBA00023136"/>
    </source>
</evidence>
<dbReference type="Proteomes" id="UP000887566">
    <property type="component" value="Unplaced"/>
</dbReference>
<evidence type="ECO:0000256" key="1">
    <source>
        <dbReference type="ARBA" id="ARBA00022692"/>
    </source>
</evidence>
<evidence type="ECO:0000313" key="6">
    <source>
        <dbReference type="WBParaSite" id="PSAMB.scaffold538size47747.g6911.t1"/>
    </source>
</evidence>
<feature type="transmembrane region" description="Helical" evidence="4">
    <location>
        <begin position="134"/>
        <end position="153"/>
    </location>
</feature>
<protein>
    <recommendedName>
        <fullName evidence="4">Copper transport protein</fullName>
    </recommendedName>
</protein>
<reference evidence="6" key="1">
    <citation type="submission" date="2022-11" db="UniProtKB">
        <authorList>
            <consortium name="WormBaseParasite"/>
        </authorList>
    </citation>
    <scope>IDENTIFICATION</scope>
</reference>
<evidence type="ECO:0000313" key="5">
    <source>
        <dbReference type="Proteomes" id="UP000887566"/>
    </source>
</evidence>
<keyword evidence="5" id="KW-1185">Reference proteome</keyword>
<keyword evidence="3 4" id="KW-0472">Membrane</keyword>
<keyword evidence="4" id="KW-0187">Copper transport</keyword>
<sequence length="169" mass="19230">MDHSNDMPMGKNSTMPPMSMSMMSMWFHFSHSDVILFDFWHPKSVIALIGSCALIFCLAVAYEGLKWLRWHLQSRLFAASRSQPPTWTTTTPITTRNPFRLNTFSLPHLIQTLLFVVQIILSYGLMLIFMTYNVWLALSVILGAGVGYFIFGAQMTVFTEKQMGGDCCE</sequence>
<dbReference type="GO" id="GO:0016020">
    <property type="term" value="C:membrane"/>
    <property type="evidence" value="ECO:0007669"/>
    <property type="project" value="UniProtKB-SubCell"/>
</dbReference>
<dbReference type="GO" id="GO:0005375">
    <property type="term" value="F:copper ion transmembrane transporter activity"/>
    <property type="evidence" value="ECO:0007669"/>
    <property type="project" value="UniProtKB-UniRule"/>
</dbReference>